<sequence length="358" mass="41400">MNSTSLFLILTYLCSFLNTSFAVTCYRENSLLSNKTCEGDFCVAIRTGPWVTLRVIRWDDEMTCYCNTDFCNNDKIFFSNFTSLPIIECKQVHRRKYMLVSCNNCIRIISYVKNRIGPSNSDDEELVQCSINGESSEFVGDTTSLREEMIARNFFVDACYNISMHKEHFYVYCRCAKTDCNSPEVPIPYPLSKPTVTCYTSGFDASIYPKKYEKPDTYFQDNYRMLMANDSYVDVESNLFISKYQTFFVSLSGTCKGDYCFIATVTADTEENEMDVYYKGCISANEHGNYSIPLGYMYLNEIPYYICNTDYCNLNRDTALAKNATVKVVRSIEKVDEKYSEKRSILFLLCITLFIFMF</sequence>
<dbReference type="InParanoid" id="E3LU30"/>
<dbReference type="InterPro" id="IPR045860">
    <property type="entry name" value="Snake_toxin-like_sf"/>
</dbReference>
<feature type="signal peptide" evidence="1">
    <location>
        <begin position="1"/>
        <end position="22"/>
    </location>
</feature>
<feature type="chain" id="PRO_5003175359" description="UPAR/Ly6 domain-containing protein" evidence="1">
    <location>
        <begin position="23"/>
        <end position="358"/>
    </location>
</feature>
<dbReference type="eggNOG" id="ENOG502TH9W">
    <property type="taxonomic scope" value="Eukaryota"/>
</dbReference>
<dbReference type="InterPro" id="IPR016054">
    <property type="entry name" value="LY6_UPA_recep-like"/>
</dbReference>
<dbReference type="PANTHER" id="PTHR37433:SF17">
    <property type="entry name" value="UPAR_LY6 DOMAIN-CONTAINING PROTEIN"/>
    <property type="match status" value="1"/>
</dbReference>
<evidence type="ECO:0000256" key="1">
    <source>
        <dbReference type="SAM" id="SignalP"/>
    </source>
</evidence>
<name>E3LU30_CAERE</name>
<dbReference type="AlphaFoldDB" id="E3LU30"/>
<dbReference type="PANTHER" id="PTHR37433">
    <property type="entry name" value="PROTEIN CBG25136-RELATED"/>
    <property type="match status" value="1"/>
</dbReference>
<feature type="domain" description="UPAR/Ly6" evidence="2">
    <location>
        <begin position="244"/>
        <end position="327"/>
    </location>
</feature>
<dbReference type="Gene3D" id="2.10.60.10">
    <property type="entry name" value="CD59"/>
    <property type="match status" value="1"/>
</dbReference>
<keyword evidence="4" id="KW-1185">Reference proteome</keyword>
<dbReference type="OMA" id="IECKQVH"/>
<dbReference type="OrthoDB" id="5856856at2759"/>
<evidence type="ECO:0000313" key="4">
    <source>
        <dbReference type="Proteomes" id="UP000008281"/>
    </source>
</evidence>
<reference evidence="3" key="1">
    <citation type="submission" date="2007-07" db="EMBL/GenBank/DDBJ databases">
        <title>PCAP assembly of the Caenorhabditis remanei genome.</title>
        <authorList>
            <consortium name="The Caenorhabditis remanei Sequencing Consortium"/>
            <person name="Wilson R.K."/>
        </authorList>
    </citation>
    <scope>NUCLEOTIDE SEQUENCE [LARGE SCALE GENOMIC DNA]</scope>
    <source>
        <strain evidence="3">PB4641</strain>
    </source>
</reference>
<accession>E3LU30</accession>
<keyword evidence="1" id="KW-0732">Signal</keyword>
<dbReference type="FunCoup" id="E3LU30">
    <property type="interactions" value="158"/>
</dbReference>
<dbReference type="Pfam" id="PF24602">
    <property type="entry name" value="DUF7622"/>
    <property type="match status" value="1"/>
</dbReference>
<protein>
    <recommendedName>
        <fullName evidence="2">UPAR/Ly6 domain-containing protein</fullName>
    </recommendedName>
</protein>
<dbReference type="EMBL" id="DS268415">
    <property type="protein sequence ID" value="EFP11318.1"/>
    <property type="molecule type" value="Genomic_DNA"/>
</dbReference>
<evidence type="ECO:0000313" key="3">
    <source>
        <dbReference type="EMBL" id="EFP11318.1"/>
    </source>
</evidence>
<gene>
    <name evidence="3" type="ORF">CRE_30750</name>
</gene>
<proteinExistence type="predicted"/>
<dbReference type="SUPFAM" id="SSF57302">
    <property type="entry name" value="Snake toxin-like"/>
    <property type="match status" value="1"/>
</dbReference>
<evidence type="ECO:0000259" key="2">
    <source>
        <dbReference type="SMART" id="SM00134"/>
    </source>
</evidence>
<dbReference type="InterPro" id="IPR056039">
    <property type="entry name" value="DUF7622"/>
</dbReference>
<dbReference type="Proteomes" id="UP000008281">
    <property type="component" value="Unassembled WGS sequence"/>
</dbReference>
<dbReference type="SMART" id="SM00134">
    <property type="entry name" value="LU"/>
    <property type="match status" value="1"/>
</dbReference>
<organism evidence="4">
    <name type="scientific">Caenorhabditis remanei</name>
    <name type="common">Caenorhabditis vulgaris</name>
    <dbReference type="NCBI Taxonomy" id="31234"/>
    <lineage>
        <taxon>Eukaryota</taxon>
        <taxon>Metazoa</taxon>
        <taxon>Ecdysozoa</taxon>
        <taxon>Nematoda</taxon>
        <taxon>Chromadorea</taxon>
        <taxon>Rhabditida</taxon>
        <taxon>Rhabditina</taxon>
        <taxon>Rhabditomorpha</taxon>
        <taxon>Rhabditoidea</taxon>
        <taxon>Rhabditidae</taxon>
        <taxon>Peloderinae</taxon>
        <taxon>Caenorhabditis</taxon>
    </lineage>
</organism>
<dbReference type="HOGENOM" id="CLU_067656_0_0_1"/>